<comment type="caution">
    <text evidence="2">The sequence shown here is derived from an EMBL/GenBank/DDBJ whole genome shotgun (WGS) entry which is preliminary data.</text>
</comment>
<organism evidence="2 3">
    <name type="scientific">Nocardia ninae NBRC 108245</name>
    <dbReference type="NCBI Taxonomy" id="1210091"/>
    <lineage>
        <taxon>Bacteria</taxon>
        <taxon>Bacillati</taxon>
        <taxon>Actinomycetota</taxon>
        <taxon>Actinomycetes</taxon>
        <taxon>Mycobacteriales</taxon>
        <taxon>Nocardiaceae</taxon>
        <taxon>Nocardia</taxon>
    </lineage>
</organism>
<dbReference type="AlphaFoldDB" id="A0A511MTR3"/>
<evidence type="ECO:0000259" key="1">
    <source>
        <dbReference type="SMART" id="SM00746"/>
    </source>
</evidence>
<reference evidence="2 3" key="1">
    <citation type="submission" date="2019-07" db="EMBL/GenBank/DDBJ databases">
        <title>Whole genome shotgun sequence of Nocardia ninae NBRC 108245.</title>
        <authorList>
            <person name="Hosoyama A."/>
            <person name="Uohara A."/>
            <person name="Ohji S."/>
            <person name="Ichikawa N."/>
        </authorList>
    </citation>
    <scope>NUCLEOTIDE SEQUENCE [LARGE SCALE GENOMIC DNA]</scope>
    <source>
        <strain evidence="2 3">NBRC 108245</strain>
    </source>
</reference>
<proteinExistence type="predicted"/>
<evidence type="ECO:0000313" key="3">
    <source>
        <dbReference type="Proteomes" id="UP000321424"/>
    </source>
</evidence>
<protein>
    <recommendedName>
        <fullName evidence="1">TRASH domain-containing protein</fullName>
    </recommendedName>
</protein>
<dbReference type="InterPro" id="IPR011017">
    <property type="entry name" value="TRASH_dom"/>
</dbReference>
<name>A0A511MTR3_9NOCA</name>
<dbReference type="RefSeq" id="WP_147142138.1">
    <property type="nucleotide sequence ID" value="NZ_BJXA01000099.1"/>
</dbReference>
<dbReference type="OrthoDB" id="5242066at2"/>
<accession>A0A511MTR3</accession>
<feature type="domain" description="TRASH" evidence="1">
    <location>
        <begin position="162"/>
        <end position="200"/>
    </location>
</feature>
<keyword evidence="3" id="KW-1185">Reference proteome</keyword>
<dbReference type="Proteomes" id="UP000321424">
    <property type="component" value="Unassembled WGS sequence"/>
</dbReference>
<dbReference type="EMBL" id="BJXA01000099">
    <property type="protein sequence ID" value="GEM43456.1"/>
    <property type="molecule type" value="Genomic_DNA"/>
</dbReference>
<evidence type="ECO:0000313" key="2">
    <source>
        <dbReference type="EMBL" id="GEM43456.1"/>
    </source>
</evidence>
<gene>
    <name evidence="2" type="ORF">NN4_79750</name>
</gene>
<sequence length="206" mass="22539">MMTVELFVADEQLTSDRKHELAERILRDLTTEPAAPDSVMAKVRELTHVLVRTPETWATGGPSIAEAPRYLVLLTVPGAWSNTSEFGDHVIPLITRAIAETEPDPTRLTRDPHCLVQIIGLREHNIGTLGRKTTIADLTKLMTDDYRATATPAEAPEGHAIDPVCGMPVELATARITLPHNGTDYAFCAPVCRKVFAEDNAVDLAH</sequence>
<dbReference type="SMART" id="SM00746">
    <property type="entry name" value="TRASH"/>
    <property type="match status" value="1"/>
</dbReference>